<dbReference type="GO" id="GO:0020037">
    <property type="term" value="F:heme binding"/>
    <property type="evidence" value="ECO:0007669"/>
    <property type="project" value="InterPro"/>
</dbReference>
<evidence type="ECO:0000256" key="4">
    <source>
        <dbReference type="ARBA" id="ARBA00016463"/>
    </source>
</evidence>
<keyword evidence="6 9" id="KW-0201">Cytochrome c-type biogenesis</keyword>
<dbReference type="GO" id="GO:0015232">
    <property type="term" value="F:heme transmembrane transporter activity"/>
    <property type="evidence" value="ECO:0007669"/>
    <property type="project" value="InterPro"/>
</dbReference>
<comment type="function">
    <text evidence="1 9">Required for the export of heme to the periplasm for the biogenesis of c-type cytochromes.</text>
</comment>
<dbReference type="InterPro" id="IPR002541">
    <property type="entry name" value="Cyt_c_assembly"/>
</dbReference>
<dbReference type="AlphaFoldDB" id="A0A2G4YQB8"/>
<organism evidence="11 12">
    <name type="scientific">Paremcibacter congregatus</name>
    <dbReference type="NCBI Taxonomy" id="2043170"/>
    <lineage>
        <taxon>Bacteria</taxon>
        <taxon>Pseudomonadati</taxon>
        <taxon>Pseudomonadota</taxon>
        <taxon>Alphaproteobacteria</taxon>
        <taxon>Emcibacterales</taxon>
        <taxon>Emcibacteraceae</taxon>
        <taxon>Paremcibacter</taxon>
    </lineage>
</organism>
<feature type="transmembrane region" description="Helical" evidence="9">
    <location>
        <begin position="154"/>
        <end position="173"/>
    </location>
</feature>
<dbReference type="FunCoup" id="A0A2G4YQB8">
    <property type="interactions" value="211"/>
</dbReference>
<keyword evidence="9" id="KW-0997">Cell inner membrane</keyword>
<comment type="subcellular location">
    <subcellularLocation>
        <location evidence="9">Cell inner membrane</location>
    </subcellularLocation>
    <subcellularLocation>
        <location evidence="2">Membrane</location>
        <topology evidence="2">Multi-pass membrane protein</topology>
    </subcellularLocation>
</comment>
<evidence type="ECO:0000256" key="7">
    <source>
        <dbReference type="ARBA" id="ARBA00022989"/>
    </source>
</evidence>
<dbReference type="PRINTS" id="PR01386">
    <property type="entry name" value="CCMCBIOGNSIS"/>
</dbReference>
<keyword evidence="8 9" id="KW-0472">Membrane</keyword>
<keyword evidence="5 9" id="KW-0812">Transmembrane</keyword>
<evidence type="ECO:0000256" key="9">
    <source>
        <dbReference type="RuleBase" id="RU364092"/>
    </source>
</evidence>
<dbReference type="PANTHER" id="PTHR30071:SF1">
    <property type="entry name" value="CYTOCHROME B_B6 PROTEIN-RELATED"/>
    <property type="match status" value="1"/>
</dbReference>
<feature type="transmembrane region" description="Helical" evidence="9">
    <location>
        <begin position="92"/>
        <end position="111"/>
    </location>
</feature>
<comment type="similarity">
    <text evidence="3 9">Belongs to the CcmC/CycZ/HelC family.</text>
</comment>
<dbReference type="InterPro" id="IPR045062">
    <property type="entry name" value="Cyt_c_biogenesis_CcsA/CcmC"/>
</dbReference>
<dbReference type="InParanoid" id="A0A2G4YQB8"/>
<gene>
    <name evidence="9" type="primary">ccmC</name>
    <name evidence="11" type="ORF">CRD36_11980</name>
</gene>
<evidence type="ECO:0000256" key="2">
    <source>
        <dbReference type="ARBA" id="ARBA00004141"/>
    </source>
</evidence>
<feature type="transmembrane region" description="Helical" evidence="9">
    <location>
        <begin position="193"/>
        <end position="218"/>
    </location>
</feature>
<dbReference type="InterPro" id="IPR003557">
    <property type="entry name" value="Cyt_c_biogenesis_CcmC"/>
</dbReference>
<keyword evidence="12" id="KW-1185">Reference proteome</keyword>
<comment type="caution">
    <text evidence="11">The sequence shown here is derived from an EMBL/GenBank/DDBJ whole genome shotgun (WGS) entry which is preliminary data.</text>
</comment>
<reference evidence="11 12" key="1">
    <citation type="submission" date="2017-10" db="EMBL/GenBank/DDBJ databases">
        <title>Frigbacter circumglobatus gen. nov. sp. nov., isolated from sediment cultured in situ.</title>
        <authorList>
            <person name="Zhao Z."/>
        </authorList>
    </citation>
    <scope>NUCLEOTIDE SEQUENCE [LARGE SCALE GENOMIC DNA]</scope>
    <source>
        <strain evidence="11 12">ZYL</strain>
    </source>
</reference>
<proteinExistence type="inferred from homology"/>
<dbReference type="EMBL" id="PDEM01000024">
    <property type="protein sequence ID" value="PHZ84518.1"/>
    <property type="molecule type" value="Genomic_DNA"/>
</dbReference>
<dbReference type="GO" id="GO:0005886">
    <property type="term" value="C:plasma membrane"/>
    <property type="evidence" value="ECO:0007669"/>
    <property type="project" value="UniProtKB-SubCell"/>
</dbReference>
<protein>
    <recommendedName>
        <fullName evidence="4 9">Heme exporter protein C</fullName>
    </recommendedName>
    <alternativeName>
        <fullName evidence="9">Cytochrome c-type biogenesis protein</fullName>
    </alternativeName>
</protein>
<dbReference type="GO" id="GO:0017004">
    <property type="term" value="P:cytochrome complex assembly"/>
    <property type="evidence" value="ECO:0007669"/>
    <property type="project" value="UniProtKB-KW"/>
</dbReference>
<evidence type="ECO:0000313" key="11">
    <source>
        <dbReference type="EMBL" id="PHZ84518.1"/>
    </source>
</evidence>
<evidence type="ECO:0000259" key="10">
    <source>
        <dbReference type="Pfam" id="PF01578"/>
    </source>
</evidence>
<dbReference type="NCBIfam" id="TIGR01191">
    <property type="entry name" value="ccmC"/>
    <property type="match status" value="1"/>
</dbReference>
<feature type="domain" description="Cytochrome c assembly protein" evidence="10">
    <location>
        <begin position="5"/>
        <end position="180"/>
    </location>
</feature>
<dbReference type="PANTHER" id="PTHR30071">
    <property type="entry name" value="HEME EXPORTER PROTEIN C"/>
    <property type="match status" value="1"/>
</dbReference>
<dbReference type="OrthoDB" id="9778550at2"/>
<accession>A0A2G4YQB8</accession>
<name>A0A2G4YQB8_9PROT</name>
<evidence type="ECO:0000256" key="3">
    <source>
        <dbReference type="ARBA" id="ARBA00005840"/>
    </source>
</evidence>
<dbReference type="RefSeq" id="WP_099473541.1">
    <property type="nucleotide sequence ID" value="NZ_CP041025.1"/>
</dbReference>
<evidence type="ECO:0000256" key="8">
    <source>
        <dbReference type="ARBA" id="ARBA00023136"/>
    </source>
</evidence>
<dbReference type="Proteomes" id="UP000229730">
    <property type="component" value="Unassembled WGS sequence"/>
</dbReference>
<evidence type="ECO:0000313" key="12">
    <source>
        <dbReference type="Proteomes" id="UP000229730"/>
    </source>
</evidence>
<evidence type="ECO:0000256" key="5">
    <source>
        <dbReference type="ARBA" id="ARBA00022692"/>
    </source>
</evidence>
<evidence type="ECO:0000256" key="1">
    <source>
        <dbReference type="ARBA" id="ARBA00002442"/>
    </source>
</evidence>
<keyword evidence="9" id="KW-0813">Transport</keyword>
<sequence length="242" mass="27178">MHKFANPARFMRLSYKLLPWTAGLTVVLFAVGLFYALYVAPQDYQMGETYRIIYIHVPAAYMAMFGYLVIAVASAVGFIWNHPLADQAARATAPMGAAFTALALLSGSLWGKPMWGTYWIWDARLTSMLILLFLYIGYMAVWQTIEDQVRAARIAAIVALVGVINVVIIKFSVDWWNTLHQPATLMRMDGPTIGGDMLLALLLMIGAFNMFFATVLMWRMQSLILRRRIRSLRLQLGGSGQS</sequence>
<feature type="transmembrane region" description="Helical" evidence="9">
    <location>
        <begin position="20"/>
        <end position="40"/>
    </location>
</feature>
<evidence type="ECO:0000256" key="6">
    <source>
        <dbReference type="ARBA" id="ARBA00022748"/>
    </source>
</evidence>
<feature type="transmembrane region" description="Helical" evidence="9">
    <location>
        <begin position="123"/>
        <end position="142"/>
    </location>
</feature>
<keyword evidence="9" id="KW-1003">Cell membrane</keyword>
<feature type="transmembrane region" description="Helical" evidence="9">
    <location>
        <begin position="60"/>
        <end position="80"/>
    </location>
</feature>
<dbReference type="Pfam" id="PF01578">
    <property type="entry name" value="Cytochrom_C_asm"/>
    <property type="match status" value="1"/>
</dbReference>
<keyword evidence="7 9" id="KW-1133">Transmembrane helix</keyword>